<keyword evidence="20" id="KW-1185">Reference proteome</keyword>
<dbReference type="InterPro" id="IPR003661">
    <property type="entry name" value="HisK_dim/P_dom"/>
</dbReference>
<feature type="domain" description="HAMP" evidence="18">
    <location>
        <begin position="202"/>
        <end position="254"/>
    </location>
</feature>
<keyword evidence="9" id="KW-0547">Nucleotide-binding</keyword>
<evidence type="ECO:0000256" key="9">
    <source>
        <dbReference type="ARBA" id="ARBA00022741"/>
    </source>
</evidence>
<dbReference type="RefSeq" id="WP_015185660.1">
    <property type="nucleotide sequence ID" value="NC_019738.1"/>
</dbReference>
<evidence type="ECO:0000313" key="20">
    <source>
        <dbReference type="Proteomes" id="UP000010471"/>
    </source>
</evidence>
<proteinExistence type="predicted"/>
<sequence>MKLRTKILAGYGVALTLVILVCGWGIINIRRLGRASEAILRENYRSILAAENMIDAIERQDSATLLVLLGNEEQGTEQFSANEVLFLQWLGRAKDNITIPGEKEVLLNLEKNYKDYLLTFSQLRRQQLRQTPVSTDYYYDTLLPAFESVRQTSVELRELNQKTMVLASQRTQALSHQAIGSMAVTGGAAAGLGLGFSLLLSTRLVRPLKEMTRATERIAEGDYDIAITVKSDDELGLLAQEITTMSQNLKVFHELNVGQVIAEKQRSESIIRSISDGLVVVDAEFEIIAINPIAAAILNTTAEQAKGKHFLSVFNHQQLYEYLNITAQTGTPPQLNENQSILSKQTENQAQYYKFAITPVTTEEGTMLGVVLLLQDVTKLKELDTLKSEFVATASHELRTPLTGMAMSLNLLLETAQQKLSNREQELLHAAVEDVERLRTLVNDLLDLSKIESGRIELEFIAVEVELLIEKAISILSVQAQEKQIELTPSIPTDIEPVKADPNKIIWVLINLIANALRYTEAGGHIQVSAQQKDDWVYLSVADNGLGIPWEYQAKIFDKFVQVKTDKDVGGSGLGLAICKEIVKAHSGTIWVDSAPGEGSTFTFTLPVVNER</sequence>
<evidence type="ECO:0000259" key="17">
    <source>
        <dbReference type="PROSITE" id="PS50112"/>
    </source>
</evidence>
<dbReference type="eggNOG" id="COG5002">
    <property type="taxonomic scope" value="Bacteria"/>
</dbReference>
<dbReference type="CDD" id="cd00082">
    <property type="entry name" value="HisKA"/>
    <property type="match status" value="1"/>
</dbReference>
<dbReference type="GO" id="GO:0030295">
    <property type="term" value="F:protein kinase activator activity"/>
    <property type="evidence" value="ECO:0007669"/>
    <property type="project" value="TreeGrafter"/>
</dbReference>
<dbReference type="InterPro" id="IPR036097">
    <property type="entry name" value="HisK_dim/P_sf"/>
</dbReference>
<dbReference type="InterPro" id="IPR005467">
    <property type="entry name" value="His_kinase_dom"/>
</dbReference>
<dbReference type="GO" id="GO:0045121">
    <property type="term" value="C:membrane raft"/>
    <property type="evidence" value="ECO:0007669"/>
    <property type="project" value="UniProtKB-SubCell"/>
</dbReference>
<dbReference type="HOGENOM" id="CLU_000445_89_2_3"/>
<dbReference type="STRING" id="1173027.Mic7113_5927"/>
<dbReference type="GO" id="GO:0007234">
    <property type="term" value="P:osmosensory signaling via phosphorelay pathway"/>
    <property type="evidence" value="ECO:0007669"/>
    <property type="project" value="TreeGrafter"/>
</dbReference>
<dbReference type="InterPro" id="IPR000014">
    <property type="entry name" value="PAS"/>
</dbReference>
<keyword evidence="8 15" id="KW-0812">Transmembrane</keyword>
<dbReference type="Gene3D" id="6.10.340.10">
    <property type="match status" value="1"/>
</dbReference>
<dbReference type="Proteomes" id="UP000010471">
    <property type="component" value="Chromosome"/>
</dbReference>
<dbReference type="FunFam" id="1.10.287.130:FF:000001">
    <property type="entry name" value="Two-component sensor histidine kinase"/>
    <property type="match status" value="1"/>
</dbReference>
<name>K9WNZ9_9CYAN</name>
<dbReference type="PROSITE" id="PS50109">
    <property type="entry name" value="HIS_KIN"/>
    <property type="match status" value="1"/>
</dbReference>
<evidence type="ECO:0000256" key="11">
    <source>
        <dbReference type="ARBA" id="ARBA00022840"/>
    </source>
</evidence>
<keyword evidence="11" id="KW-0067">ATP-binding</keyword>
<dbReference type="FunFam" id="3.30.565.10:FF:000023">
    <property type="entry name" value="PAS domain-containing sensor histidine kinase"/>
    <property type="match status" value="1"/>
</dbReference>
<keyword evidence="6" id="KW-0597">Phosphoprotein</keyword>
<dbReference type="AlphaFoldDB" id="K9WNZ9"/>
<dbReference type="InterPro" id="IPR036890">
    <property type="entry name" value="HATPase_C_sf"/>
</dbReference>
<evidence type="ECO:0000256" key="4">
    <source>
        <dbReference type="ARBA" id="ARBA00012438"/>
    </source>
</evidence>
<feature type="domain" description="PAS" evidence="17">
    <location>
        <begin position="263"/>
        <end position="318"/>
    </location>
</feature>
<dbReference type="InterPro" id="IPR004358">
    <property type="entry name" value="Sig_transdc_His_kin-like_C"/>
</dbReference>
<dbReference type="PROSITE" id="PS50112">
    <property type="entry name" value="PAS"/>
    <property type="match status" value="1"/>
</dbReference>
<dbReference type="EC" id="2.7.13.3" evidence="4"/>
<dbReference type="SMART" id="SM00387">
    <property type="entry name" value="HATPase_c"/>
    <property type="match status" value="1"/>
</dbReference>
<dbReference type="GO" id="GO:0000155">
    <property type="term" value="F:phosphorelay sensor kinase activity"/>
    <property type="evidence" value="ECO:0007669"/>
    <property type="project" value="InterPro"/>
</dbReference>
<dbReference type="PRINTS" id="PR00344">
    <property type="entry name" value="BCTRLSENSOR"/>
</dbReference>
<evidence type="ECO:0000256" key="13">
    <source>
        <dbReference type="ARBA" id="ARBA00023012"/>
    </source>
</evidence>
<evidence type="ECO:0000256" key="2">
    <source>
        <dbReference type="ARBA" id="ARBA00004236"/>
    </source>
</evidence>
<dbReference type="Pfam" id="PF08448">
    <property type="entry name" value="PAS_4"/>
    <property type="match status" value="1"/>
</dbReference>
<dbReference type="Pfam" id="PF02518">
    <property type="entry name" value="HATPase_c"/>
    <property type="match status" value="1"/>
</dbReference>
<dbReference type="SUPFAM" id="SSF55785">
    <property type="entry name" value="PYP-like sensor domain (PAS domain)"/>
    <property type="match status" value="1"/>
</dbReference>
<keyword evidence="7" id="KW-0808">Transferase</keyword>
<dbReference type="InterPro" id="IPR003594">
    <property type="entry name" value="HATPase_dom"/>
</dbReference>
<keyword evidence="5" id="KW-1003">Cell membrane</keyword>
<feature type="domain" description="Histidine kinase" evidence="16">
    <location>
        <begin position="393"/>
        <end position="610"/>
    </location>
</feature>
<dbReference type="SMART" id="SM00388">
    <property type="entry name" value="HisKA"/>
    <property type="match status" value="1"/>
</dbReference>
<dbReference type="PANTHER" id="PTHR42878">
    <property type="entry name" value="TWO-COMPONENT HISTIDINE KINASE"/>
    <property type="match status" value="1"/>
</dbReference>
<keyword evidence="12 15" id="KW-1133">Transmembrane helix</keyword>
<dbReference type="InterPro" id="IPR035965">
    <property type="entry name" value="PAS-like_dom_sf"/>
</dbReference>
<comment type="subcellular location">
    <subcellularLocation>
        <location evidence="2">Cell membrane</location>
    </subcellularLocation>
    <subcellularLocation>
        <location evidence="3">Membrane raft</location>
        <topology evidence="3">Multi-pass membrane protein</topology>
    </subcellularLocation>
</comment>
<dbReference type="GO" id="GO:0000156">
    <property type="term" value="F:phosphorelay response regulator activity"/>
    <property type="evidence" value="ECO:0007669"/>
    <property type="project" value="TreeGrafter"/>
</dbReference>
<dbReference type="SUPFAM" id="SSF158472">
    <property type="entry name" value="HAMP domain-like"/>
    <property type="match status" value="1"/>
</dbReference>
<keyword evidence="10" id="KW-0418">Kinase</keyword>
<dbReference type="Gene3D" id="1.10.287.130">
    <property type="match status" value="1"/>
</dbReference>
<dbReference type="EMBL" id="CP003630">
    <property type="protein sequence ID" value="AFZ21531.1"/>
    <property type="molecule type" value="Genomic_DNA"/>
</dbReference>
<evidence type="ECO:0000256" key="1">
    <source>
        <dbReference type="ARBA" id="ARBA00000085"/>
    </source>
</evidence>
<evidence type="ECO:0000256" key="5">
    <source>
        <dbReference type="ARBA" id="ARBA00022475"/>
    </source>
</evidence>
<evidence type="ECO:0000256" key="7">
    <source>
        <dbReference type="ARBA" id="ARBA00022679"/>
    </source>
</evidence>
<keyword evidence="14 15" id="KW-0472">Membrane</keyword>
<evidence type="ECO:0000256" key="8">
    <source>
        <dbReference type="ARBA" id="ARBA00022692"/>
    </source>
</evidence>
<evidence type="ECO:0000256" key="10">
    <source>
        <dbReference type="ARBA" id="ARBA00022777"/>
    </source>
</evidence>
<feature type="transmembrane region" description="Helical" evidence="15">
    <location>
        <begin position="7"/>
        <end position="27"/>
    </location>
</feature>
<evidence type="ECO:0000256" key="12">
    <source>
        <dbReference type="ARBA" id="ARBA00022989"/>
    </source>
</evidence>
<organism evidence="19 20">
    <name type="scientific">Allocoleopsis franciscana PCC 7113</name>
    <dbReference type="NCBI Taxonomy" id="1173027"/>
    <lineage>
        <taxon>Bacteria</taxon>
        <taxon>Bacillati</taxon>
        <taxon>Cyanobacteriota</taxon>
        <taxon>Cyanophyceae</taxon>
        <taxon>Coleofasciculales</taxon>
        <taxon>Coleofasciculaceae</taxon>
        <taxon>Allocoleopsis</taxon>
        <taxon>Allocoleopsis franciscana</taxon>
    </lineage>
</organism>
<dbReference type="NCBIfam" id="TIGR00229">
    <property type="entry name" value="sensory_box"/>
    <property type="match status" value="1"/>
</dbReference>
<dbReference type="OrthoDB" id="9813151at2"/>
<dbReference type="SUPFAM" id="SSF47384">
    <property type="entry name" value="Homodimeric domain of signal transducing histidine kinase"/>
    <property type="match status" value="1"/>
</dbReference>
<keyword evidence="13" id="KW-0902">Two-component regulatory system</keyword>
<gene>
    <name evidence="19" type="ORF">Mic7113_5927</name>
</gene>
<dbReference type="Gene3D" id="3.30.565.10">
    <property type="entry name" value="Histidine kinase-like ATPase, C-terminal domain"/>
    <property type="match status" value="1"/>
</dbReference>
<protein>
    <recommendedName>
        <fullName evidence="4">histidine kinase</fullName>
        <ecNumber evidence="4">2.7.13.3</ecNumber>
    </recommendedName>
</protein>
<dbReference type="Pfam" id="PF00512">
    <property type="entry name" value="HisKA"/>
    <property type="match status" value="1"/>
</dbReference>
<dbReference type="SUPFAM" id="SSF55874">
    <property type="entry name" value="ATPase domain of HSP90 chaperone/DNA topoisomerase II/histidine kinase"/>
    <property type="match status" value="1"/>
</dbReference>
<accession>K9WNZ9</accession>
<dbReference type="InterPro" id="IPR013656">
    <property type="entry name" value="PAS_4"/>
</dbReference>
<dbReference type="InterPro" id="IPR050351">
    <property type="entry name" value="BphY/WalK/GraS-like"/>
</dbReference>
<dbReference type="PANTHER" id="PTHR42878:SF7">
    <property type="entry name" value="SENSOR HISTIDINE KINASE GLRK"/>
    <property type="match status" value="1"/>
</dbReference>
<dbReference type="InterPro" id="IPR003660">
    <property type="entry name" value="HAMP_dom"/>
</dbReference>
<evidence type="ECO:0000259" key="18">
    <source>
        <dbReference type="PROSITE" id="PS50885"/>
    </source>
</evidence>
<evidence type="ECO:0000313" key="19">
    <source>
        <dbReference type="EMBL" id="AFZ21531.1"/>
    </source>
</evidence>
<dbReference type="GO" id="GO:0005886">
    <property type="term" value="C:plasma membrane"/>
    <property type="evidence" value="ECO:0007669"/>
    <property type="project" value="UniProtKB-SubCell"/>
</dbReference>
<dbReference type="CDD" id="cd06225">
    <property type="entry name" value="HAMP"/>
    <property type="match status" value="1"/>
</dbReference>
<evidence type="ECO:0000256" key="14">
    <source>
        <dbReference type="ARBA" id="ARBA00023136"/>
    </source>
</evidence>
<dbReference type="KEGG" id="mic:Mic7113_5927"/>
<dbReference type="SMART" id="SM00091">
    <property type="entry name" value="PAS"/>
    <property type="match status" value="1"/>
</dbReference>
<reference evidence="19 20" key="1">
    <citation type="submission" date="2012-06" db="EMBL/GenBank/DDBJ databases">
        <title>Finished chromosome of genome of Microcoleus sp. PCC 7113.</title>
        <authorList>
            <consortium name="US DOE Joint Genome Institute"/>
            <person name="Gugger M."/>
            <person name="Coursin T."/>
            <person name="Rippka R."/>
            <person name="Tandeau De Marsac N."/>
            <person name="Huntemann M."/>
            <person name="Wei C.-L."/>
            <person name="Han J."/>
            <person name="Detter J.C."/>
            <person name="Han C."/>
            <person name="Tapia R."/>
            <person name="Chen A."/>
            <person name="Kyrpides N."/>
            <person name="Mavromatis K."/>
            <person name="Markowitz V."/>
            <person name="Szeto E."/>
            <person name="Ivanova N."/>
            <person name="Pagani I."/>
            <person name="Pati A."/>
            <person name="Goodwin L."/>
            <person name="Nordberg H.P."/>
            <person name="Cantor M.N."/>
            <person name="Hua S.X."/>
            <person name="Woyke T."/>
            <person name="Kerfeld C.A."/>
        </authorList>
    </citation>
    <scope>NUCLEOTIDE SEQUENCE [LARGE SCALE GENOMIC DNA]</scope>
    <source>
        <strain evidence="19 20">PCC 7113</strain>
    </source>
</reference>
<evidence type="ECO:0000259" key="16">
    <source>
        <dbReference type="PROSITE" id="PS50109"/>
    </source>
</evidence>
<dbReference type="PROSITE" id="PS50885">
    <property type="entry name" value="HAMP"/>
    <property type="match status" value="1"/>
</dbReference>
<evidence type="ECO:0000256" key="15">
    <source>
        <dbReference type="SAM" id="Phobius"/>
    </source>
</evidence>
<dbReference type="CDD" id="cd00075">
    <property type="entry name" value="HATPase"/>
    <property type="match status" value="1"/>
</dbReference>
<dbReference type="Gene3D" id="3.30.450.20">
    <property type="entry name" value="PAS domain"/>
    <property type="match status" value="1"/>
</dbReference>
<dbReference type="SMART" id="SM00304">
    <property type="entry name" value="HAMP"/>
    <property type="match status" value="1"/>
</dbReference>
<dbReference type="Pfam" id="PF00672">
    <property type="entry name" value="HAMP"/>
    <property type="match status" value="1"/>
</dbReference>
<dbReference type="GO" id="GO:0005524">
    <property type="term" value="F:ATP binding"/>
    <property type="evidence" value="ECO:0007669"/>
    <property type="project" value="UniProtKB-KW"/>
</dbReference>
<evidence type="ECO:0000256" key="3">
    <source>
        <dbReference type="ARBA" id="ARBA00004314"/>
    </source>
</evidence>
<evidence type="ECO:0000256" key="6">
    <source>
        <dbReference type="ARBA" id="ARBA00022553"/>
    </source>
</evidence>
<comment type="catalytic activity">
    <reaction evidence="1">
        <text>ATP + protein L-histidine = ADP + protein N-phospho-L-histidine.</text>
        <dbReference type="EC" id="2.7.13.3"/>
    </reaction>
</comment>